<dbReference type="PANTHER" id="PTHR36057:SF1">
    <property type="entry name" value="LIPOPROTEIN LIPID ATTACHMENT SITE-LIKE PROTEIN, PUTATIVE (DUF1223)-RELATED"/>
    <property type="match status" value="1"/>
</dbReference>
<dbReference type="Pfam" id="PF06764">
    <property type="entry name" value="DUF1223"/>
    <property type="match status" value="1"/>
</dbReference>
<protein>
    <submittedName>
        <fullName evidence="1">DUF1223 domain-containing protein</fullName>
    </submittedName>
</protein>
<dbReference type="InterPro" id="IPR036249">
    <property type="entry name" value="Thioredoxin-like_sf"/>
</dbReference>
<dbReference type="InterPro" id="IPR010634">
    <property type="entry name" value="DUF1223"/>
</dbReference>
<comment type="caution">
    <text evidence="1">The sequence shown here is derived from an EMBL/GenBank/DDBJ whole genome shotgun (WGS) entry which is preliminary data.</text>
</comment>
<accession>A0A433WEI9</accession>
<reference evidence="1" key="1">
    <citation type="submission" date="2020-05" db="EMBL/GenBank/DDBJ databases">
        <title>Chitinophaga laudate sp. nov., isolated from a tropical peat swamp.</title>
        <authorList>
            <person name="Goh C.B.S."/>
            <person name="Lee M.S."/>
            <person name="Parimannan S."/>
            <person name="Pasbakhsh P."/>
            <person name="Yule C.M."/>
            <person name="Rajandas H."/>
            <person name="Loke S."/>
            <person name="Croft L."/>
            <person name="Tan J.B.L."/>
        </authorList>
    </citation>
    <scope>NUCLEOTIDE SEQUENCE</scope>
    <source>
        <strain evidence="1">Mgbs1</strain>
    </source>
</reference>
<dbReference type="EMBL" id="RIAR02000001">
    <property type="protein sequence ID" value="NSL85604.1"/>
    <property type="molecule type" value="Genomic_DNA"/>
</dbReference>
<name>A0A433WEI9_9BACT</name>
<sequence length="248" mass="26881">MKLLPAGILLAGTLTLLAVSLSFAPPKAANGFAVVELFTSEGCSSCPAAEDLVAQIAAEQQDKAVYILAFHVDYWNRLGWKDPFSSPDFSFRQRHYRELLSIPTVYTPQLILNGKTVFKRSQEPLLRAAIQEGLQATPGGELTLSVLPAGDSALQVRYAYNGKTRRNNLLLTLVQRKAVSRITAGENNGRELTHINVVRKLENIDLKETSAGSYTIALPEGVTATGCDVIGFVQQSKTGEIIAAGKNH</sequence>
<dbReference type="SUPFAM" id="SSF52833">
    <property type="entry name" value="Thioredoxin-like"/>
    <property type="match status" value="1"/>
</dbReference>
<evidence type="ECO:0000313" key="1">
    <source>
        <dbReference type="EMBL" id="NSL85604.1"/>
    </source>
</evidence>
<keyword evidence="2" id="KW-1185">Reference proteome</keyword>
<organism evidence="1 2">
    <name type="scientific">Chitinophaga solisilvae</name>
    <dbReference type="NCBI Taxonomy" id="1233460"/>
    <lineage>
        <taxon>Bacteria</taxon>
        <taxon>Pseudomonadati</taxon>
        <taxon>Bacteroidota</taxon>
        <taxon>Chitinophagia</taxon>
        <taxon>Chitinophagales</taxon>
        <taxon>Chitinophagaceae</taxon>
        <taxon>Chitinophaga</taxon>
    </lineage>
</organism>
<dbReference type="Proteomes" id="UP000281028">
    <property type="component" value="Unassembled WGS sequence"/>
</dbReference>
<gene>
    <name evidence="1" type="ORF">ECE50_002095</name>
</gene>
<dbReference type="AlphaFoldDB" id="A0A433WEI9"/>
<evidence type="ECO:0000313" key="2">
    <source>
        <dbReference type="Proteomes" id="UP000281028"/>
    </source>
</evidence>
<proteinExistence type="predicted"/>
<dbReference type="OrthoDB" id="9808254at2"/>
<dbReference type="PANTHER" id="PTHR36057">
    <property type="match status" value="1"/>
</dbReference>